<feature type="transmembrane region" description="Helical" evidence="5">
    <location>
        <begin position="261"/>
        <end position="284"/>
    </location>
</feature>
<evidence type="ECO:0000313" key="7">
    <source>
        <dbReference type="Proteomes" id="UP000668403"/>
    </source>
</evidence>
<name>A0A939TJX2_9MICO</name>
<feature type="transmembrane region" description="Helical" evidence="5">
    <location>
        <begin position="84"/>
        <end position="103"/>
    </location>
</feature>
<dbReference type="AlphaFoldDB" id="A0A939TJX2"/>
<keyword evidence="3 5" id="KW-1133">Transmembrane helix</keyword>
<evidence type="ECO:0000256" key="5">
    <source>
        <dbReference type="SAM" id="Phobius"/>
    </source>
</evidence>
<accession>A0A939TJX2</accession>
<feature type="transmembrane region" description="Helical" evidence="5">
    <location>
        <begin position="232"/>
        <end position="249"/>
    </location>
</feature>
<dbReference type="GO" id="GO:0016020">
    <property type="term" value="C:membrane"/>
    <property type="evidence" value="ECO:0007669"/>
    <property type="project" value="UniProtKB-SubCell"/>
</dbReference>
<feature type="transmembrane region" description="Helical" evidence="5">
    <location>
        <begin position="159"/>
        <end position="178"/>
    </location>
</feature>
<feature type="transmembrane region" description="Helical" evidence="5">
    <location>
        <begin position="134"/>
        <end position="153"/>
    </location>
</feature>
<feature type="transmembrane region" description="Helical" evidence="5">
    <location>
        <begin position="29"/>
        <end position="52"/>
    </location>
</feature>
<dbReference type="GO" id="GO:0016765">
    <property type="term" value="F:transferase activity, transferring alkyl or aryl (other than methyl) groups"/>
    <property type="evidence" value="ECO:0007669"/>
    <property type="project" value="InterPro"/>
</dbReference>
<proteinExistence type="predicted"/>
<keyword evidence="2 5" id="KW-0812">Transmembrane</keyword>
<dbReference type="InterPro" id="IPR044878">
    <property type="entry name" value="UbiA_sf"/>
</dbReference>
<gene>
    <name evidence="6" type="ORF">J4H85_06690</name>
</gene>
<feature type="transmembrane region" description="Helical" evidence="5">
    <location>
        <begin position="199"/>
        <end position="220"/>
    </location>
</feature>
<keyword evidence="7" id="KW-1185">Reference proteome</keyword>
<evidence type="ECO:0000313" key="6">
    <source>
        <dbReference type="EMBL" id="MBO2989681.1"/>
    </source>
</evidence>
<dbReference type="Proteomes" id="UP000668403">
    <property type="component" value="Unassembled WGS sequence"/>
</dbReference>
<comment type="subcellular location">
    <subcellularLocation>
        <location evidence="1">Membrane</location>
        <topology evidence="1">Multi-pass membrane protein</topology>
    </subcellularLocation>
</comment>
<comment type="caution">
    <text evidence="6">The sequence shown here is derived from an EMBL/GenBank/DDBJ whole genome shotgun (WGS) entry which is preliminary data.</text>
</comment>
<evidence type="ECO:0000256" key="2">
    <source>
        <dbReference type="ARBA" id="ARBA00022692"/>
    </source>
</evidence>
<dbReference type="InterPro" id="IPR000537">
    <property type="entry name" value="UbiA_prenyltransferase"/>
</dbReference>
<evidence type="ECO:0000256" key="1">
    <source>
        <dbReference type="ARBA" id="ARBA00004141"/>
    </source>
</evidence>
<dbReference type="EMBL" id="JAGFBF010000004">
    <property type="protein sequence ID" value="MBO2989681.1"/>
    <property type="molecule type" value="Genomic_DNA"/>
</dbReference>
<dbReference type="RefSeq" id="WP_208238076.1">
    <property type="nucleotide sequence ID" value="NZ_BAAAQU010000001.1"/>
</dbReference>
<evidence type="ECO:0000256" key="4">
    <source>
        <dbReference type="ARBA" id="ARBA00023136"/>
    </source>
</evidence>
<sequence>MTARTPFAALAALWRSTHPGPTLVVTALVALLGAAAALSVAGIALLTCAVFLGQVSVGLSNDAIDVRRDRLSGRTDKPLVHDGSLVRSAWIGAVVSLVSALALSFPLGAWMMTAHAIFLASAWGYNVGLKSTPISVVPFVVSFGLFPSLVTLAETDPVFAPPWATFAGAAFGVAVHFTNAVPDLDDDARTGVRGLPHRLGAQTSLLIAFATVAIAAVVVVTGSAIDAARAPTPWPIAVTLVIVGLSVWGGRNAAVGVRTRLSFRLVMAAAILLAVQLALTGLGAR</sequence>
<dbReference type="Pfam" id="PF01040">
    <property type="entry name" value="UbiA"/>
    <property type="match status" value="1"/>
</dbReference>
<dbReference type="Gene3D" id="1.10.357.140">
    <property type="entry name" value="UbiA prenyltransferase"/>
    <property type="match status" value="1"/>
</dbReference>
<reference evidence="6" key="1">
    <citation type="submission" date="2021-03" db="EMBL/GenBank/DDBJ databases">
        <title>Leucobacter chromiisoli sp. nov., isolated from chromium-containing soil of chemical plant.</title>
        <authorList>
            <person name="Xu Z."/>
        </authorList>
    </citation>
    <scope>NUCLEOTIDE SEQUENCE</scope>
    <source>
        <strain evidence="6">K 70/01</strain>
    </source>
</reference>
<keyword evidence="4 5" id="KW-0472">Membrane</keyword>
<evidence type="ECO:0000256" key="3">
    <source>
        <dbReference type="ARBA" id="ARBA00022989"/>
    </source>
</evidence>
<organism evidence="6 7">
    <name type="scientific">Leucobacter tardus</name>
    <dbReference type="NCBI Taxonomy" id="501483"/>
    <lineage>
        <taxon>Bacteria</taxon>
        <taxon>Bacillati</taxon>
        <taxon>Actinomycetota</taxon>
        <taxon>Actinomycetes</taxon>
        <taxon>Micrococcales</taxon>
        <taxon>Microbacteriaceae</taxon>
        <taxon>Leucobacter</taxon>
    </lineage>
</organism>
<protein>
    <submittedName>
        <fullName evidence="6">UbiA family prenyltransferase</fullName>
    </submittedName>
</protein>